<protein>
    <submittedName>
        <fullName evidence="2">Uncharacterized protein</fullName>
    </submittedName>
</protein>
<dbReference type="EMBL" id="SMTK01000003">
    <property type="protein sequence ID" value="TDK25411.1"/>
    <property type="molecule type" value="Genomic_DNA"/>
</dbReference>
<dbReference type="OrthoDB" id="4938122at2"/>
<evidence type="ECO:0000256" key="1">
    <source>
        <dbReference type="SAM" id="Phobius"/>
    </source>
</evidence>
<comment type="caution">
    <text evidence="2">The sequence shown here is derived from an EMBL/GenBank/DDBJ whole genome shotgun (WGS) entry which is preliminary data.</text>
</comment>
<evidence type="ECO:0000313" key="2">
    <source>
        <dbReference type="EMBL" id="TDK25411.1"/>
    </source>
</evidence>
<gene>
    <name evidence="2" type="ORF">E2F48_09095</name>
</gene>
<dbReference type="RefSeq" id="WP_133403680.1">
    <property type="nucleotide sequence ID" value="NZ_SMTK01000003.1"/>
</dbReference>
<organism evidence="2 3">
    <name type="scientific">Arthrobacter crusticola</name>
    <dbReference type="NCBI Taxonomy" id="2547960"/>
    <lineage>
        <taxon>Bacteria</taxon>
        <taxon>Bacillati</taxon>
        <taxon>Actinomycetota</taxon>
        <taxon>Actinomycetes</taxon>
        <taxon>Micrococcales</taxon>
        <taxon>Micrococcaceae</taxon>
        <taxon>Arthrobacter</taxon>
    </lineage>
</organism>
<keyword evidence="1" id="KW-0812">Transmembrane</keyword>
<proteinExistence type="predicted"/>
<name>A0A4R5TW95_9MICC</name>
<sequence>MDGFLQLLMVFGIILLLMGLTSTALLWLAVRRIRRSGLMRRAADNGVLTLHSLAMDRTVREPARLALELRRSNQANRRALAEAVQRGWPVGNLPAAAEELERAAASVGDHLRMADREPNRALKRELTADLARYVRSLEGLSVDLRRCLLRGSGSMDRLELERSGARLSMEISAMHSWLTAYGVRRAS</sequence>
<keyword evidence="1" id="KW-1133">Transmembrane helix</keyword>
<accession>A0A4R5TW95</accession>
<dbReference type="AlphaFoldDB" id="A0A4R5TW95"/>
<keyword evidence="3" id="KW-1185">Reference proteome</keyword>
<dbReference type="Proteomes" id="UP000295411">
    <property type="component" value="Unassembled WGS sequence"/>
</dbReference>
<keyword evidence="1" id="KW-0472">Membrane</keyword>
<reference evidence="2 3" key="1">
    <citation type="submission" date="2019-03" db="EMBL/GenBank/DDBJ databases">
        <title>Arthrobacter sp. nov., an bacterium isolated from biocrust in Mu Us Desert.</title>
        <authorList>
            <person name="Lixiong L."/>
        </authorList>
    </citation>
    <scope>NUCLEOTIDE SEQUENCE [LARGE SCALE GENOMIC DNA]</scope>
    <source>
        <strain evidence="2 3">SLN-3</strain>
    </source>
</reference>
<feature type="transmembrane region" description="Helical" evidence="1">
    <location>
        <begin position="6"/>
        <end position="30"/>
    </location>
</feature>
<evidence type="ECO:0000313" key="3">
    <source>
        <dbReference type="Proteomes" id="UP000295411"/>
    </source>
</evidence>